<dbReference type="PANTHER" id="PTHR12224:SF0">
    <property type="entry name" value="BETA-1,4-MANNOSYL-GLYCOPROTEIN 4-BETA-N-ACETYLGLUCOSAMINYLTRANSFERASE"/>
    <property type="match status" value="1"/>
</dbReference>
<dbReference type="AlphaFoldDB" id="A0A6C0CRZ0"/>
<proteinExistence type="predicted"/>
<protein>
    <recommendedName>
        <fullName evidence="2">Glycosyltransferase family 17</fullName>
    </recommendedName>
</protein>
<evidence type="ECO:0008006" key="2">
    <source>
        <dbReference type="Google" id="ProtNLM"/>
    </source>
</evidence>
<dbReference type="GO" id="GO:0006044">
    <property type="term" value="P:N-acetylglucosamine metabolic process"/>
    <property type="evidence" value="ECO:0007669"/>
    <property type="project" value="TreeGrafter"/>
</dbReference>
<dbReference type="Pfam" id="PF04724">
    <property type="entry name" value="Glyco_transf_17"/>
    <property type="match status" value="1"/>
</dbReference>
<dbReference type="InterPro" id="IPR006813">
    <property type="entry name" value="Glyco_trans_17"/>
</dbReference>
<dbReference type="GO" id="GO:0016020">
    <property type="term" value="C:membrane"/>
    <property type="evidence" value="ECO:0007669"/>
    <property type="project" value="InterPro"/>
</dbReference>
<organism evidence="1">
    <name type="scientific">viral metagenome</name>
    <dbReference type="NCBI Taxonomy" id="1070528"/>
    <lineage>
        <taxon>unclassified sequences</taxon>
        <taxon>metagenomes</taxon>
        <taxon>organismal metagenomes</taxon>
    </lineage>
</organism>
<evidence type="ECO:0000313" key="1">
    <source>
        <dbReference type="EMBL" id="QHT06912.1"/>
    </source>
</evidence>
<dbReference type="GO" id="GO:0003830">
    <property type="term" value="F:beta-1,4-mannosylglycoprotein 4-beta-N-acetylglucosaminyltransferase activity"/>
    <property type="evidence" value="ECO:0007669"/>
    <property type="project" value="InterPro"/>
</dbReference>
<name>A0A6C0CRZ0_9ZZZZ</name>
<dbReference type="PANTHER" id="PTHR12224">
    <property type="entry name" value="BETA-1,4-MANNOSYL-GLYCOPROTEIN BETA-1,4-N-ACETYLGLUCOSAMINYL-TRANSFERASE"/>
    <property type="match status" value="1"/>
</dbReference>
<accession>A0A6C0CRZ0</accession>
<dbReference type="EMBL" id="MN739478">
    <property type="protein sequence ID" value="QHT06912.1"/>
    <property type="molecule type" value="Genomic_DNA"/>
</dbReference>
<sequence>MKRVFDCFIFYNEQEMVKYRLAVLNESVDVFVIVESAVTFIGTPKPFVFDYEYYNTLYPGKIEYVQLSQLKYAHPDIKTNQQWDNEHFQRDSIMRGMYERCPTDDDIILLTDVDEIHDPKCIKELRDTIQHNTVCVLKQKYHSYNLNIVRDLDWYHPKAFTYATYMTLQRSLSEIRMFGITQHAPIPLHLMEKGGWHLSYFGDVDFIQNKIQQFSHQEFNVSSILNASAIAHRIQNGRDIMDRDTITYKSIPIRNNFYLPPEYNEHLQTYIIY</sequence>
<reference evidence="1" key="1">
    <citation type="journal article" date="2020" name="Nature">
        <title>Giant virus diversity and host interactions through global metagenomics.</title>
        <authorList>
            <person name="Schulz F."/>
            <person name="Roux S."/>
            <person name="Paez-Espino D."/>
            <person name="Jungbluth S."/>
            <person name="Walsh D.A."/>
            <person name="Denef V.J."/>
            <person name="McMahon K.D."/>
            <person name="Konstantinidis K.T."/>
            <person name="Eloe-Fadrosh E.A."/>
            <person name="Kyrpides N.C."/>
            <person name="Woyke T."/>
        </authorList>
    </citation>
    <scope>NUCLEOTIDE SEQUENCE</scope>
    <source>
        <strain evidence="1">GVMAG-M-3300021473-15</strain>
    </source>
</reference>